<dbReference type="OrthoDB" id="689350at2759"/>
<keyword evidence="6" id="KW-1185">Reference proteome</keyword>
<evidence type="ECO:0000313" key="6">
    <source>
        <dbReference type="Proteomes" id="UP000825935"/>
    </source>
</evidence>
<protein>
    <recommendedName>
        <fullName evidence="4">HMA domain-containing protein</fullName>
    </recommendedName>
</protein>
<dbReference type="SUPFAM" id="SSF55008">
    <property type="entry name" value="HMA, heavy metal-associated domain"/>
    <property type="match status" value="2"/>
</dbReference>
<dbReference type="InterPro" id="IPR044577">
    <property type="entry name" value="HIPP4/7/8/17/18/19"/>
</dbReference>
<reference evidence="5" key="1">
    <citation type="submission" date="2021-08" db="EMBL/GenBank/DDBJ databases">
        <title>WGS assembly of Ceratopteris richardii.</title>
        <authorList>
            <person name="Marchant D.B."/>
            <person name="Chen G."/>
            <person name="Jenkins J."/>
            <person name="Shu S."/>
            <person name="Leebens-Mack J."/>
            <person name="Grimwood J."/>
            <person name="Schmutz J."/>
            <person name="Soltis P."/>
            <person name="Soltis D."/>
            <person name="Chen Z.-H."/>
        </authorList>
    </citation>
    <scope>NUCLEOTIDE SEQUENCE</scope>
    <source>
        <strain evidence="5">Whitten #5841</strain>
        <tissue evidence="5">Leaf</tissue>
    </source>
</reference>
<dbReference type="EMBL" id="CM035416">
    <property type="protein sequence ID" value="KAH7425296.1"/>
    <property type="molecule type" value="Genomic_DNA"/>
</dbReference>
<dbReference type="Proteomes" id="UP000825935">
    <property type="component" value="Chromosome 11"/>
</dbReference>
<proteinExistence type="inferred from homology"/>
<comment type="caution">
    <text evidence="5">The sequence shown here is derived from an EMBL/GenBank/DDBJ whole genome shotgun (WGS) entry which is preliminary data.</text>
</comment>
<dbReference type="InterPro" id="IPR006121">
    <property type="entry name" value="HMA_dom"/>
</dbReference>
<dbReference type="PANTHER" id="PTHR46195:SF2">
    <property type="entry name" value="HEAVY METAL-ASSOCIATED ISOPRENYLATED PLANT PROTEIN 7"/>
    <property type="match status" value="1"/>
</dbReference>
<comment type="similarity">
    <text evidence="3">Belongs to the HIPP family.</text>
</comment>
<evidence type="ECO:0000313" key="5">
    <source>
        <dbReference type="EMBL" id="KAH7425296.1"/>
    </source>
</evidence>
<feature type="domain" description="HMA" evidence="4">
    <location>
        <begin position="91"/>
        <end position="141"/>
    </location>
</feature>
<dbReference type="InterPro" id="IPR036163">
    <property type="entry name" value="HMA_dom_sf"/>
</dbReference>
<dbReference type="GO" id="GO:0046872">
    <property type="term" value="F:metal ion binding"/>
    <property type="evidence" value="ECO:0007669"/>
    <property type="project" value="UniProtKB-KW"/>
</dbReference>
<evidence type="ECO:0000259" key="4">
    <source>
        <dbReference type="Pfam" id="PF00403"/>
    </source>
</evidence>
<organism evidence="5 6">
    <name type="scientific">Ceratopteris richardii</name>
    <name type="common">Triangle waterfern</name>
    <dbReference type="NCBI Taxonomy" id="49495"/>
    <lineage>
        <taxon>Eukaryota</taxon>
        <taxon>Viridiplantae</taxon>
        <taxon>Streptophyta</taxon>
        <taxon>Embryophyta</taxon>
        <taxon>Tracheophyta</taxon>
        <taxon>Polypodiopsida</taxon>
        <taxon>Polypodiidae</taxon>
        <taxon>Polypodiales</taxon>
        <taxon>Pteridineae</taxon>
        <taxon>Pteridaceae</taxon>
        <taxon>Parkerioideae</taxon>
        <taxon>Ceratopteris</taxon>
    </lineage>
</organism>
<name>A0A8T2TU70_CERRI</name>
<dbReference type="PANTHER" id="PTHR46195">
    <property type="entry name" value="HEAVY METAL-ASSOCIATED ISOPRENYLATED PLANT PROTEIN 7"/>
    <property type="match status" value="1"/>
</dbReference>
<keyword evidence="2" id="KW-0636">Prenylation</keyword>
<sequence length="236" mass="26109">MVQPNKDDEGKIVLETKLCCDKCHYKVYKAITCYPGVEQVSIDFNSSKVTLRACNVNPIELFEALNKKTAGKVTKLLYPTQEPVEVTVTLKMNVNCSACKHKIIKAAYRVKGVCSVNIEQENVVIKGWNLDPDKVRSIVSKCSGKYAEIVIQKNTCARDEAKDSGGNTCCTTNETECGSSSDCIAKRTDCGRVNDCIAGQTDCTRICNCIAKQIDMDHVYHPQYFSDENPNACVII</sequence>
<accession>A0A8T2TU70</accession>
<evidence type="ECO:0000256" key="1">
    <source>
        <dbReference type="ARBA" id="ARBA00022723"/>
    </source>
</evidence>
<keyword evidence="1" id="KW-0479">Metal-binding</keyword>
<evidence type="ECO:0000256" key="3">
    <source>
        <dbReference type="ARBA" id="ARBA00024045"/>
    </source>
</evidence>
<dbReference type="AlphaFoldDB" id="A0A8T2TU70"/>
<keyword evidence="2" id="KW-0449">Lipoprotein</keyword>
<dbReference type="Gene3D" id="3.30.70.100">
    <property type="match status" value="2"/>
</dbReference>
<gene>
    <name evidence="5" type="ORF">KP509_11G048500</name>
</gene>
<evidence type="ECO:0000256" key="2">
    <source>
        <dbReference type="ARBA" id="ARBA00023289"/>
    </source>
</evidence>
<dbReference type="Pfam" id="PF00403">
    <property type="entry name" value="HMA"/>
    <property type="match status" value="1"/>
</dbReference>